<feature type="domain" description="SRP54-type proteins GTP-binding" evidence="12">
    <location>
        <begin position="268"/>
        <end position="281"/>
    </location>
</feature>
<comment type="subcellular location">
    <subcellularLocation>
        <location evidence="9">Cytoplasm</location>
    </subcellularLocation>
    <text evidence="9">The SRP-RNC complex is targeted to the cytoplasmic membrane.</text>
</comment>
<dbReference type="AlphaFoldDB" id="A0A194ALR4"/>
<dbReference type="RefSeq" id="WP_069860226.1">
    <property type="nucleotide sequence ID" value="NZ_BDFE01000022.1"/>
</dbReference>
<dbReference type="SMART" id="SM00963">
    <property type="entry name" value="SRP54_N"/>
    <property type="match status" value="1"/>
</dbReference>
<dbReference type="InterPro" id="IPR027417">
    <property type="entry name" value="P-loop_NTPase"/>
</dbReference>
<feature type="compositionally biased region" description="Basic residues" evidence="11">
    <location>
        <begin position="451"/>
        <end position="469"/>
    </location>
</feature>
<dbReference type="PROSITE" id="PS00300">
    <property type="entry name" value="SRP54"/>
    <property type="match status" value="1"/>
</dbReference>
<dbReference type="GO" id="GO:0048500">
    <property type="term" value="C:signal recognition particle"/>
    <property type="evidence" value="ECO:0007669"/>
    <property type="project" value="UniProtKB-UniRule"/>
</dbReference>
<dbReference type="Proteomes" id="UP000095200">
    <property type="component" value="Unassembled WGS sequence"/>
</dbReference>
<evidence type="ECO:0000256" key="4">
    <source>
        <dbReference type="ARBA" id="ARBA00022884"/>
    </source>
</evidence>
<dbReference type="InterPro" id="IPR036891">
    <property type="entry name" value="Signal_recog_part_SRP54_M_sf"/>
</dbReference>
<keyword evidence="2 9" id="KW-0547">Nucleotide-binding</keyword>
<dbReference type="PANTHER" id="PTHR11564:SF5">
    <property type="entry name" value="SIGNAL RECOGNITION PARTICLE SUBUNIT SRP54"/>
    <property type="match status" value="1"/>
</dbReference>
<dbReference type="InterPro" id="IPR003593">
    <property type="entry name" value="AAA+_ATPase"/>
</dbReference>
<comment type="domain">
    <text evidence="9">Composed of three domains: the N-terminal N domain, which is responsible for interactions with the ribosome, the central G domain, which binds GTP, and the C-terminal M domain, which binds the RNA and the signal sequence of the RNC.</text>
</comment>
<evidence type="ECO:0000259" key="12">
    <source>
        <dbReference type="PROSITE" id="PS00300"/>
    </source>
</evidence>
<evidence type="ECO:0000256" key="7">
    <source>
        <dbReference type="ARBA" id="ARBA00023274"/>
    </source>
</evidence>
<evidence type="ECO:0000313" key="14">
    <source>
        <dbReference type="Proteomes" id="UP000095200"/>
    </source>
</evidence>
<proteinExistence type="inferred from homology"/>
<dbReference type="GO" id="GO:0005525">
    <property type="term" value="F:GTP binding"/>
    <property type="evidence" value="ECO:0007669"/>
    <property type="project" value="UniProtKB-UniRule"/>
</dbReference>
<dbReference type="InterPro" id="IPR013822">
    <property type="entry name" value="Signal_recog_particl_SRP54_hlx"/>
</dbReference>
<organism evidence="13 14">
    <name type="scientific">Desulfoplanes formicivorans</name>
    <dbReference type="NCBI Taxonomy" id="1592317"/>
    <lineage>
        <taxon>Bacteria</taxon>
        <taxon>Pseudomonadati</taxon>
        <taxon>Thermodesulfobacteriota</taxon>
        <taxon>Desulfovibrionia</taxon>
        <taxon>Desulfovibrionales</taxon>
        <taxon>Desulfoplanaceae</taxon>
        <taxon>Desulfoplanes</taxon>
    </lineage>
</organism>
<dbReference type="Pfam" id="PF02881">
    <property type="entry name" value="SRP54_N"/>
    <property type="match status" value="1"/>
</dbReference>
<evidence type="ECO:0000256" key="9">
    <source>
        <dbReference type="HAMAP-Rule" id="MF_00306"/>
    </source>
</evidence>
<evidence type="ECO:0000256" key="8">
    <source>
        <dbReference type="ARBA" id="ARBA00048027"/>
    </source>
</evidence>
<keyword evidence="6 9" id="KW-0733">Signal recognition particle</keyword>
<evidence type="ECO:0000256" key="10">
    <source>
        <dbReference type="SAM" id="Coils"/>
    </source>
</evidence>
<keyword evidence="5 9" id="KW-0342">GTP-binding</keyword>
<gene>
    <name evidence="9" type="primary">ffh</name>
    <name evidence="13" type="ORF">DPF_2707</name>
</gene>
<evidence type="ECO:0000256" key="6">
    <source>
        <dbReference type="ARBA" id="ARBA00023135"/>
    </source>
</evidence>
<dbReference type="SMART" id="SM00382">
    <property type="entry name" value="AAA"/>
    <property type="match status" value="1"/>
</dbReference>
<comment type="caution">
    <text evidence="13">The sequence shown here is derived from an EMBL/GenBank/DDBJ whole genome shotgun (WGS) entry which is preliminary data.</text>
</comment>
<dbReference type="Pfam" id="PF00448">
    <property type="entry name" value="SRP54"/>
    <property type="match status" value="1"/>
</dbReference>
<dbReference type="PANTHER" id="PTHR11564">
    <property type="entry name" value="SIGNAL RECOGNITION PARTICLE 54K PROTEIN SRP54"/>
    <property type="match status" value="1"/>
</dbReference>
<dbReference type="InterPro" id="IPR042101">
    <property type="entry name" value="SRP54_N_sf"/>
</dbReference>
<dbReference type="EMBL" id="BDFE01000022">
    <property type="protein sequence ID" value="GAU09971.1"/>
    <property type="molecule type" value="Genomic_DNA"/>
</dbReference>
<comment type="subunit">
    <text evidence="9">Part of the signal recognition particle protein translocation system, which is composed of SRP and FtsY.</text>
</comment>
<dbReference type="STRING" id="1592317.DPF_2707"/>
<keyword evidence="9" id="KW-0963">Cytoplasm</keyword>
<dbReference type="GO" id="GO:0003924">
    <property type="term" value="F:GTPase activity"/>
    <property type="evidence" value="ECO:0007669"/>
    <property type="project" value="UniProtKB-UniRule"/>
</dbReference>
<keyword evidence="10" id="KW-0175">Coiled coil</keyword>
<comment type="catalytic activity">
    <reaction evidence="8 9">
        <text>GTP + H2O = GDP + phosphate + H(+)</text>
        <dbReference type="Rhea" id="RHEA:19669"/>
        <dbReference type="ChEBI" id="CHEBI:15377"/>
        <dbReference type="ChEBI" id="CHEBI:15378"/>
        <dbReference type="ChEBI" id="CHEBI:37565"/>
        <dbReference type="ChEBI" id="CHEBI:43474"/>
        <dbReference type="ChEBI" id="CHEBI:58189"/>
        <dbReference type="EC" id="3.6.5.4"/>
    </reaction>
</comment>
<dbReference type="CDD" id="cd18539">
    <property type="entry name" value="SRP_G"/>
    <property type="match status" value="1"/>
</dbReference>
<feature type="coiled-coil region" evidence="10">
    <location>
        <begin position="306"/>
        <end position="335"/>
    </location>
</feature>
<dbReference type="HAMAP" id="MF_00306">
    <property type="entry name" value="SRP54"/>
    <property type="match status" value="1"/>
</dbReference>
<dbReference type="OrthoDB" id="9804720at2"/>
<dbReference type="NCBIfam" id="TIGR00959">
    <property type="entry name" value="ffh"/>
    <property type="match status" value="1"/>
</dbReference>
<dbReference type="Gene3D" id="3.40.50.300">
    <property type="entry name" value="P-loop containing nucleotide triphosphate hydrolases"/>
    <property type="match status" value="1"/>
</dbReference>
<keyword evidence="4 9" id="KW-0694">RNA-binding</keyword>
<feature type="region of interest" description="Disordered" evidence="11">
    <location>
        <begin position="430"/>
        <end position="469"/>
    </location>
</feature>
<dbReference type="GO" id="GO:0006614">
    <property type="term" value="P:SRP-dependent cotranslational protein targeting to membrane"/>
    <property type="evidence" value="ECO:0007669"/>
    <property type="project" value="InterPro"/>
</dbReference>
<dbReference type="InterPro" id="IPR004125">
    <property type="entry name" value="Signal_recog_particle_SRP54_M"/>
</dbReference>
<protein>
    <recommendedName>
        <fullName evidence="9">Signal recognition particle protein</fullName>
        <ecNumber evidence="9">3.6.5.4</ecNumber>
    </recommendedName>
    <alternativeName>
        <fullName evidence="9">Fifty-four homolog</fullName>
    </alternativeName>
</protein>
<comment type="caution">
    <text evidence="9">Lacks conserved residue(s) required for the propagation of feature annotation.</text>
</comment>
<reference evidence="14" key="1">
    <citation type="submission" date="2016-06" db="EMBL/GenBank/DDBJ databases">
        <title>Draft genome sequence of Desulfoplanes formicivorans strain Pf12B.</title>
        <authorList>
            <person name="Watanabe M."/>
            <person name="Kojima H."/>
            <person name="Fukui M."/>
        </authorList>
    </citation>
    <scope>NUCLEOTIDE SEQUENCE [LARGE SCALE GENOMIC DNA]</scope>
    <source>
        <strain evidence="14">Pf12B</strain>
    </source>
</reference>
<keyword evidence="3 9" id="KW-0378">Hydrolase</keyword>
<evidence type="ECO:0000256" key="5">
    <source>
        <dbReference type="ARBA" id="ARBA00023134"/>
    </source>
</evidence>
<evidence type="ECO:0000256" key="3">
    <source>
        <dbReference type="ARBA" id="ARBA00022801"/>
    </source>
</evidence>
<evidence type="ECO:0000256" key="1">
    <source>
        <dbReference type="ARBA" id="ARBA00005450"/>
    </source>
</evidence>
<dbReference type="InterPro" id="IPR004780">
    <property type="entry name" value="SRP"/>
</dbReference>
<keyword evidence="14" id="KW-1185">Reference proteome</keyword>
<evidence type="ECO:0000313" key="13">
    <source>
        <dbReference type="EMBL" id="GAU09971.1"/>
    </source>
</evidence>
<sequence>MFDSLSDRLNAAFKRFKGHGRLDAKNIKDGLREVRLALLEADVHFSVVKDFIERIKDRAQGQEVLESLTPGQQVVKIVHEEMIELLGGTTSGLDLGTKPPLVIMMAGLQGSGKTTTSAKLALYLRRQKRKPFLVPADVYRPAAIDQLHKLANELGVPAFASTADMNPVDICSQAIEEAKKQACDVVLLDTAGRLHIDELLMQELQAIKETCKPQEILFVADSMTGQDAVNVAARFNELLDVTGVVLTKMEGDARGGAALSIKSVTGKPIKFVGMGEKLSDLEVFHPDRVASRILGMGDVLTLIEKAQEAIDAKEAAELEKKFKRSEFNLEDFRSQMKKIRKLGSLEGIMKMIPGMGQMRKQLQNVKMPEKELTRIDAIISSMTLAEREDHKLITLSRKKRIAAGSGTSVADVTALLKNFEQMQKMMKKMMGKQKQGKAIPGMPKNTSAQIKQKRLKRKKLKQMKRKSKK</sequence>
<comment type="similarity">
    <text evidence="1 9">Belongs to the GTP-binding SRP family. SRP54 subfamily.</text>
</comment>
<comment type="function">
    <text evidence="9">Involved in targeting and insertion of nascent membrane proteins into the cytoplasmic membrane. Binds to the hydrophobic signal sequence of the ribosome-nascent chain (RNC) as it emerges from the ribosomes. The SRP-RNC complex is then targeted to the cytoplasmic membrane where it interacts with the SRP receptor FtsY.</text>
</comment>
<dbReference type="SUPFAM" id="SSF52540">
    <property type="entry name" value="P-loop containing nucleoside triphosphate hydrolases"/>
    <property type="match status" value="1"/>
</dbReference>
<evidence type="ECO:0000256" key="11">
    <source>
        <dbReference type="SAM" id="MobiDB-lite"/>
    </source>
</evidence>
<dbReference type="GO" id="GO:0008312">
    <property type="term" value="F:7S RNA binding"/>
    <property type="evidence" value="ECO:0007669"/>
    <property type="project" value="InterPro"/>
</dbReference>
<dbReference type="SUPFAM" id="SSF47446">
    <property type="entry name" value="Signal peptide-binding domain"/>
    <property type="match status" value="1"/>
</dbReference>
<dbReference type="Gene3D" id="1.10.260.30">
    <property type="entry name" value="Signal recognition particle, SRP54 subunit, M-domain"/>
    <property type="match status" value="1"/>
</dbReference>
<dbReference type="EC" id="3.6.5.4" evidence="9"/>
<accession>A0A194ALR4</accession>
<evidence type="ECO:0000256" key="2">
    <source>
        <dbReference type="ARBA" id="ARBA00022741"/>
    </source>
</evidence>
<dbReference type="InterPro" id="IPR000897">
    <property type="entry name" value="SRP54_GTPase_dom"/>
</dbReference>
<feature type="binding site" evidence="9">
    <location>
        <begin position="189"/>
        <end position="193"/>
    </location>
    <ligand>
        <name>GTP</name>
        <dbReference type="ChEBI" id="CHEBI:37565"/>
    </ligand>
</feature>
<dbReference type="InterPro" id="IPR022941">
    <property type="entry name" value="SRP54"/>
</dbReference>
<feature type="binding site" evidence="9">
    <location>
        <begin position="107"/>
        <end position="114"/>
    </location>
    <ligand>
        <name>GTP</name>
        <dbReference type="ChEBI" id="CHEBI:37565"/>
    </ligand>
</feature>
<dbReference type="FunFam" id="3.40.50.300:FF:000022">
    <property type="entry name" value="Signal recognition particle 54 kDa subunit"/>
    <property type="match status" value="1"/>
</dbReference>
<dbReference type="Gene3D" id="1.20.120.140">
    <property type="entry name" value="Signal recognition particle SRP54, nucleotide-binding domain"/>
    <property type="match status" value="1"/>
</dbReference>
<dbReference type="SMART" id="SM00962">
    <property type="entry name" value="SRP54"/>
    <property type="match status" value="1"/>
</dbReference>
<dbReference type="Pfam" id="PF02978">
    <property type="entry name" value="SRP_SPB"/>
    <property type="match status" value="1"/>
</dbReference>
<keyword evidence="7 9" id="KW-0687">Ribonucleoprotein</keyword>
<name>A0A194ALR4_9BACT</name>